<reference evidence="1 2" key="1">
    <citation type="submission" date="2020-06" db="EMBL/GenBank/DDBJ databases">
        <authorList>
            <person name="Li R."/>
            <person name="Bekaert M."/>
        </authorList>
    </citation>
    <scope>NUCLEOTIDE SEQUENCE [LARGE SCALE GENOMIC DNA]</scope>
    <source>
        <strain evidence="2">wild</strain>
    </source>
</reference>
<dbReference type="AlphaFoldDB" id="A0A6J8ARI9"/>
<dbReference type="Proteomes" id="UP000507470">
    <property type="component" value="Unassembled WGS sequence"/>
</dbReference>
<dbReference type="OrthoDB" id="10366519at2759"/>
<dbReference type="EMBL" id="CACVKT020001843">
    <property type="protein sequence ID" value="CAC5372246.1"/>
    <property type="molecule type" value="Genomic_DNA"/>
</dbReference>
<protein>
    <submittedName>
        <fullName evidence="1">Uncharacterized protein</fullName>
    </submittedName>
</protein>
<name>A0A6J8ARI9_MYTCO</name>
<organism evidence="1 2">
    <name type="scientific">Mytilus coruscus</name>
    <name type="common">Sea mussel</name>
    <dbReference type="NCBI Taxonomy" id="42192"/>
    <lineage>
        <taxon>Eukaryota</taxon>
        <taxon>Metazoa</taxon>
        <taxon>Spiralia</taxon>
        <taxon>Lophotrochozoa</taxon>
        <taxon>Mollusca</taxon>
        <taxon>Bivalvia</taxon>
        <taxon>Autobranchia</taxon>
        <taxon>Pteriomorphia</taxon>
        <taxon>Mytilida</taxon>
        <taxon>Mytiloidea</taxon>
        <taxon>Mytilidae</taxon>
        <taxon>Mytilinae</taxon>
        <taxon>Mytilus</taxon>
    </lineage>
</organism>
<evidence type="ECO:0000313" key="1">
    <source>
        <dbReference type="EMBL" id="CAC5372246.1"/>
    </source>
</evidence>
<evidence type="ECO:0000313" key="2">
    <source>
        <dbReference type="Proteomes" id="UP000507470"/>
    </source>
</evidence>
<proteinExistence type="predicted"/>
<keyword evidence="2" id="KW-1185">Reference proteome</keyword>
<accession>A0A6J8ARI9</accession>
<sequence>MMSDVLKSLTRSTTDITFTRGLTFERSQVVAPVVKLKYDVPKSPPNNNIRYKRKVVLSIPVEQKISHRHSLRLLKSNTFIHQDNLDCTVNADGQKVTGIGFGRSYDGEHKRKTKYTETDRYVKSASDDSKHGNRSKLVIKYNQILLLYFSNSDQIHCPCVDIILILHKN</sequence>
<gene>
    <name evidence="1" type="ORF">MCOR_10401</name>
</gene>